<keyword evidence="2" id="KW-1133">Transmembrane helix</keyword>
<proteinExistence type="predicted"/>
<organism evidence="3 4">
    <name type="scientific">Pseudonocardia nematodicida</name>
    <dbReference type="NCBI Taxonomy" id="1206997"/>
    <lineage>
        <taxon>Bacteria</taxon>
        <taxon>Bacillati</taxon>
        <taxon>Actinomycetota</taxon>
        <taxon>Actinomycetes</taxon>
        <taxon>Pseudonocardiales</taxon>
        <taxon>Pseudonocardiaceae</taxon>
        <taxon>Pseudonocardia</taxon>
    </lineage>
</organism>
<dbReference type="EMBL" id="JBEDNQ010000001">
    <property type="protein sequence ID" value="MEQ3549665.1"/>
    <property type="molecule type" value="Genomic_DNA"/>
</dbReference>
<gene>
    <name evidence="3" type="ORF">WIS52_04190</name>
</gene>
<evidence type="ECO:0008006" key="5">
    <source>
        <dbReference type="Google" id="ProtNLM"/>
    </source>
</evidence>
<protein>
    <recommendedName>
        <fullName evidence="5">Ig-like domain-containing protein</fullName>
    </recommendedName>
</protein>
<name>A0ABV1K5D7_9PSEU</name>
<feature type="transmembrane region" description="Helical" evidence="2">
    <location>
        <begin position="126"/>
        <end position="150"/>
    </location>
</feature>
<keyword evidence="2" id="KW-0812">Transmembrane</keyword>
<sequence>MIEDRVDHIAMAERAAELKNLAARLDERGRHDEALAAAGESARLYRRLAHRFPVMFGVDAERADALVAPRRGGPTGDSPTASTATDQPGPADEHAVAASPTPATARAAEPPIATGGQPARPRRRPVVSATVAAAAAAVLLGALGATAWALSRPPAPDPVSMKPPPAPAPIRPWTATARVDVAPDGVALRPAPSTAGEPVGRLLVADDVRIQCGEVGRETSTETGERSASWLRTVDGQYVAAVNVDFRGPGTVRNCADGQPPVPVPHHR</sequence>
<evidence type="ECO:0000313" key="4">
    <source>
        <dbReference type="Proteomes" id="UP001494902"/>
    </source>
</evidence>
<reference evidence="3 4" key="1">
    <citation type="submission" date="2024-03" db="EMBL/GenBank/DDBJ databases">
        <title>Draft genome sequence of Pseudonocardia nematodicida JCM 31783.</title>
        <authorList>
            <person name="Butdee W."/>
            <person name="Duangmal K."/>
        </authorList>
    </citation>
    <scope>NUCLEOTIDE SEQUENCE [LARGE SCALE GENOMIC DNA]</scope>
    <source>
        <strain evidence="3 4">JCM 31783</strain>
    </source>
</reference>
<evidence type="ECO:0000313" key="3">
    <source>
        <dbReference type="EMBL" id="MEQ3549665.1"/>
    </source>
</evidence>
<feature type="compositionally biased region" description="Polar residues" evidence="1">
    <location>
        <begin position="77"/>
        <end position="86"/>
    </location>
</feature>
<evidence type="ECO:0000256" key="1">
    <source>
        <dbReference type="SAM" id="MobiDB-lite"/>
    </source>
</evidence>
<keyword evidence="2" id="KW-0472">Membrane</keyword>
<dbReference type="Proteomes" id="UP001494902">
    <property type="component" value="Unassembled WGS sequence"/>
</dbReference>
<keyword evidence="4" id="KW-1185">Reference proteome</keyword>
<comment type="caution">
    <text evidence="3">The sequence shown here is derived from an EMBL/GenBank/DDBJ whole genome shotgun (WGS) entry which is preliminary data.</text>
</comment>
<feature type="region of interest" description="Disordered" evidence="1">
    <location>
        <begin position="68"/>
        <end position="124"/>
    </location>
</feature>
<accession>A0ABV1K5D7</accession>
<feature type="compositionally biased region" description="Low complexity" evidence="1">
    <location>
        <begin position="96"/>
        <end position="119"/>
    </location>
</feature>
<dbReference type="RefSeq" id="WP_349296733.1">
    <property type="nucleotide sequence ID" value="NZ_JBEDNQ010000001.1"/>
</dbReference>
<evidence type="ECO:0000256" key="2">
    <source>
        <dbReference type="SAM" id="Phobius"/>
    </source>
</evidence>